<organism evidence="2 3">
    <name type="scientific">Lactuca saligna</name>
    <name type="common">Willowleaf lettuce</name>
    <dbReference type="NCBI Taxonomy" id="75948"/>
    <lineage>
        <taxon>Eukaryota</taxon>
        <taxon>Viridiplantae</taxon>
        <taxon>Streptophyta</taxon>
        <taxon>Embryophyta</taxon>
        <taxon>Tracheophyta</taxon>
        <taxon>Spermatophyta</taxon>
        <taxon>Magnoliopsida</taxon>
        <taxon>eudicotyledons</taxon>
        <taxon>Gunneridae</taxon>
        <taxon>Pentapetalae</taxon>
        <taxon>asterids</taxon>
        <taxon>campanulids</taxon>
        <taxon>Asterales</taxon>
        <taxon>Asteraceae</taxon>
        <taxon>Cichorioideae</taxon>
        <taxon>Cichorieae</taxon>
        <taxon>Lactucinae</taxon>
        <taxon>Lactuca</taxon>
    </lineage>
</organism>
<dbReference type="EMBL" id="OX465083">
    <property type="protein sequence ID" value="CAI9294329.1"/>
    <property type="molecule type" value="Genomic_DNA"/>
</dbReference>
<name>A0AA35ZKH9_LACSI</name>
<feature type="region of interest" description="Disordered" evidence="1">
    <location>
        <begin position="1"/>
        <end position="22"/>
    </location>
</feature>
<keyword evidence="3" id="KW-1185">Reference proteome</keyword>
<dbReference type="AlphaFoldDB" id="A0AA35ZKH9"/>
<gene>
    <name evidence="2" type="ORF">LSALG_LOCUS33315</name>
</gene>
<evidence type="ECO:0000313" key="2">
    <source>
        <dbReference type="EMBL" id="CAI9294329.1"/>
    </source>
</evidence>
<evidence type="ECO:0000256" key="1">
    <source>
        <dbReference type="SAM" id="MobiDB-lite"/>
    </source>
</evidence>
<proteinExistence type="predicted"/>
<dbReference type="Proteomes" id="UP001177003">
    <property type="component" value="Chromosome 7"/>
</dbReference>
<sequence length="406" mass="45413">MMVGPSEPVPSPKKAAKRKPKVLEPVNTNPEVTFEILNPFSNYHYFNIHFYCPIPTCFLGISQSQTPLFTNSNATTTTSNIEPLVTINASDAGERASDFAAGHSTPPASPFRQNDPYMIYGDDDEDFAGLTYSPFNIRTESDDEAPVMGRKLKAIHKRLDLLLQASKASSNDDYSQATIKSLLETLTKEHSTNLEKMNKAVDASTSVCNNMTEKANEVISSLGSTLKREKAKLQEVRTGLPTDHVEFNSSISSKISKLQDDSAMERKIMDSLSLKIEKVKVLTVKLRNAEKQVIDLLSEKATMKSCIADVNGMTIRCSRIWFYSKRRGEGVTQSKKEDPKLLVKATVNPEGETEPKGKEKLFIEVPIIDNSEDEEPDENELKKKECDAQIYEHQRIIREAQVKEKS</sequence>
<accession>A0AA35ZKH9</accession>
<protein>
    <submittedName>
        <fullName evidence="2">Uncharacterized protein</fullName>
    </submittedName>
</protein>
<evidence type="ECO:0000313" key="3">
    <source>
        <dbReference type="Proteomes" id="UP001177003"/>
    </source>
</evidence>
<reference evidence="2" key="1">
    <citation type="submission" date="2023-04" db="EMBL/GenBank/DDBJ databases">
        <authorList>
            <person name="Vijverberg K."/>
            <person name="Xiong W."/>
            <person name="Schranz E."/>
        </authorList>
    </citation>
    <scope>NUCLEOTIDE SEQUENCE</scope>
</reference>